<protein>
    <submittedName>
        <fullName evidence="1">Uncharacterized protein</fullName>
    </submittedName>
</protein>
<sequence length="295" mass="32336">MTLIVAHADQDIGFMVADTLLSSSVALRGEARPVSGTGHTLKIHVLSGQVAVAFAGDPGLACELIAEIKNDVQSDETHDLPRQLLERYVVRAAQDARRADFLVLRLLRGGKALDKVTLEDGVQRVTRAYIGDAEGYRELTRLIGPYEDPQFRQVQLPDGSFRTERFEAPTAEQWFIRVSDALESLCHKRSVATVGAISDAITRVVDARISGELEYMQAAYAGRSVEEGYTGYTLLAANTSPRAMAIYFYAGGLGFVFLPGDPAGCQRLLAETDREFIEHARREFGIDLSGPTMHC</sequence>
<evidence type="ECO:0000313" key="2">
    <source>
        <dbReference type="Proteomes" id="UP000672934"/>
    </source>
</evidence>
<dbReference type="Proteomes" id="UP000672934">
    <property type="component" value="Unassembled WGS sequence"/>
</dbReference>
<reference evidence="1" key="1">
    <citation type="submission" date="2021-03" db="EMBL/GenBank/DDBJ databases">
        <authorList>
            <person name="Peeters C."/>
        </authorList>
    </citation>
    <scope>NUCLEOTIDE SEQUENCE</scope>
    <source>
        <strain evidence="1">LMG 31506</strain>
    </source>
</reference>
<evidence type="ECO:0000313" key="1">
    <source>
        <dbReference type="EMBL" id="CAG2155553.1"/>
    </source>
</evidence>
<name>A0A916IZA3_9BURK</name>
<organism evidence="1 2">
    <name type="scientific">Cupriavidus yeoncheonensis</name>
    <dbReference type="NCBI Taxonomy" id="1462994"/>
    <lineage>
        <taxon>Bacteria</taxon>
        <taxon>Pseudomonadati</taxon>
        <taxon>Pseudomonadota</taxon>
        <taxon>Betaproteobacteria</taxon>
        <taxon>Burkholderiales</taxon>
        <taxon>Burkholderiaceae</taxon>
        <taxon>Cupriavidus</taxon>
    </lineage>
</organism>
<comment type="caution">
    <text evidence="1">The sequence shown here is derived from an EMBL/GenBank/DDBJ whole genome shotgun (WGS) entry which is preliminary data.</text>
</comment>
<proteinExistence type="predicted"/>
<keyword evidence="2" id="KW-1185">Reference proteome</keyword>
<dbReference type="AlphaFoldDB" id="A0A916IZA3"/>
<dbReference type="RefSeq" id="WP_211950290.1">
    <property type="nucleotide sequence ID" value="NZ_CAJPUY010000025.1"/>
</dbReference>
<accession>A0A916IZA3</accession>
<dbReference type="EMBL" id="CAJPUY010000025">
    <property type="protein sequence ID" value="CAG2155553.1"/>
    <property type="molecule type" value="Genomic_DNA"/>
</dbReference>
<gene>
    <name evidence="1" type="ORF">LMG31506_05450</name>
</gene>